<accession>A0A392S9T2</accession>
<feature type="non-terminal residue" evidence="2">
    <location>
        <position position="110"/>
    </location>
</feature>
<name>A0A392S9T2_9FABA</name>
<evidence type="ECO:0000313" key="2">
    <source>
        <dbReference type="EMBL" id="MCI44616.1"/>
    </source>
</evidence>
<comment type="caution">
    <text evidence="2">The sequence shown here is derived from an EMBL/GenBank/DDBJ whole genome shotgun (WGS) entry which is preliminary data.</text>
</comment>
<dbReference type="AlphaFoldDB" id="A0A392S9T2"/>
<keyword evidence="3" id="KW-1185">Reference proteome</keyword>
<feature type="region of interest" description="Disordered" evidence="1">
    <location>
        <begin position="1"/>
        <end position="110"/>
    </location>
</feature>
<sequence length="110" mass="12411">ALERLQPPSKKRDRTPPREDKVSPSKKGKATERPEQRRRSPQGLVLMVKQGPSSSRSHGNHGRNSPNPPHDNSPPRRSPHGSDEEDYRYPLSKEIMRAPIPAGFERPPPL</sequence>
<organism evidence="2 3">
    <name type="scientific">Trifolium medium</name>
    <dbReference type="NCBI Taxonomy" id="97028"/>
    <lineage>
        <taxon>Eukaryota</taxon>
        <taxon>Viridiplantae</taxon>
        <taxon>Streptophyta</taxon>
        <taxon>Embryophyta</taxon>
        <taxon>Tracheophyta</taxon>
        <taxon>Spermatophyta</taxon>
        <taxon>Magnoliopsida</taxon>
        <taxon>eudicotyledons</taxon>
        <taxon>Gunneridae</taxon>
        <taxon>Pentapetalae</taxon>
        <taxon>rosids</taxon>
        <taxon>fabids</taxon>
        <taxon>Fabales</taxon>
        <taxon>Fabaceae</taxon>
        <taxon>Papilionoideae</taxon>
        <taxon>50 kb inversion clade</taxon>
        <taxon>NPAAA clade</taxon>
        <taxon>Hologalegina</taxon>
        <taxon>IRL clade</taxon>
        <taxon>Trifolieae</taxon>
        <taxon>Trifolium</taxon>
    </lineage>
</organism>
<protein>
    <submittedName>
        <fullName evidence="2">Uncharacterized protein</fullName>
    </submittedName>
</protein>
<feature type="compositionally biased region" description="Basic and acidic residues" evidence="1">
    <location>
        <begin position="14"/>
        <end position="38"/>
    </location>
</feature>
<evidence type="ECO:0000313" key="3">
    <source>
        <dbReference type="Proteomes" id="UP000265520"/>
    </source>
</evidence>
<proteinExistence type="predicted"/>
<dbReference type="EMBL" id="LXQA010333066">
    <property type="protein sequence ID" value="MCI44616.1"/>
    <property type="molecule type" value="Genomic_DNA"/>
</dbReference>
<dbReference type="Proteomes" id="UP000265520">
    <property type="component" value="Unassembled WGS sequence"/>
</dbReference>
<reference evidence="2 3" key="1">
    <citation type="journal article" date="2018" name="Front. Plant Sci.">
        <title>Red Clover (Trifolium pratense) and Zigzag Clover (T. medium) - A Picture of Genomic Similarities and Differences.</title>
        <authorList>
            <person name="Dluhosova J."/>
            <person name="Istvanek J."/>
            <person name="Nedelnik J."/>
            <person name="Repkova J."/>
        </authorList>
    </citation>
    <scope>NUCLEOTIDE SEQUENCE [LARGE SCALE GENOMIC DNA]</scope>
    <source>
        <strain evidence="3">cv. 10/8</strain>
        <tissue evidence="2">Leaf</tissue>
    </source>
</reference>
<evidence type="ECO:0000256" key="1">
    <source>
        <dbReference type="SAM" id="MobiDB-lite"/>
    </source>
</evidence>
<feature type="non-terminal residue" evidence="2">
    <location>
        <position position="1"/>
    </location>
</feature>